<keyword evidence="2 5" id="KW-0812">Transmembrane</keyword>
<organism evidence="7 8">
    <name type="scientific">Ohtaekwangia koreensis</name>
    <dbReference type="NCBI Taxonomy" id="688867"/>
    <lineage>
        <taxon>Bacteria</taxon>
        <taxon>Pseudomonadati</taxon>
        <taxon>Bacteroidota</taxon>
        <taxon>Cytophagia</taxon>
        <taxon>Cytophagales</taxon>
        <taxon>Fulvivirgaceae</taxon>
        <taxon>Ohtaekwangia</taxon>
    </lineage>
</organism>
<reference evidence="7 8" key="1">
    <citation type="submission" date="2017-02" db="EMBL/GenBank/DDBJ databases">
        <authorList>
            <person name="Peterson S.W."/>
        </authorList>
    </citation>
    <scope>NUCLEOTIDE SEQUENCE [LARGE SCALE GENOMIC DNA]</scope>
    <source>
        <strain evidence="7 8">DSM 25262</strain>
    </source>
</reference>
<keyword evidence="4 5" id="KW-0472">Membrane</keyword>
<evidence type="ECO:0000256" key="5">
    <source>
        <dbReference type="SAM" id="Phobius"/>
    </source>
</evidence>
<proteinExistence type="predicted"/>
<keyword evidence="3 5" id="KW-1133">Transmembrane helix</keyword>
<accession>A0A1T5LAW3</accession>
<sequence length="237" mass="26579">MQTVSVRTTQNVFIQYPVASLGDRMLAMLIDSVIVIAYIILASYIMNKLDVNSPAVVISMLAIPYTLYHVLFEIFMSGQSPGKRQMKIKVVRVDGTPATVGNFLMRWLLRIIEVQIMQGMIAIITIAMNGKGQRLGDIAAGTTVVKLVPQEAVTAQEVFTLTDDDYEPQFPSVVMLSDRDVELIQQALEVYRKHDNLRPVMLLTEKVKTKLGIQTDMTFEKFLTTVLKDYSKLTSGK</sequence>
<dbReference type="InterPro" id="IPR010432">
    <property type="entry name" value="RDD"/>
</dbReference>
<evidence type="ECO:0000256" key="4">
    <source>
        <dbReference type="ARBA" id="ARBA00023136"/>
    </source>
</evidence>
<dbReference type="Pfam" id="PF06271">
    <property type="entry name" value="RDD"/>
    <property type="match status" value="1"/>
</dbReference>
<dbReference type="OrthoDB" id="9814143at2"/>
<feature type="domain" description="RDD" evidence="6">
    <location>
        <begin position="18"/>
        <end position="141"/>
    </location>
</feature>
<gene>
    <name evidence="7" type="ORF">SAMN05660236_2862</name>
</gene>
<name>A0A1T5LAW3_9BACT</name>
<dbReference type="EMBL" id="FUZU01000002">
    <property type="protein sequence ID" value="SKC73131.1"/>
    <property type="molecule type" value="Genomic_DNA"/>
</dbReference>
<keyword evidence="8" id="KW-1185">Reference proteome</keyword>
<dbReference type="Proteomes" id="UP000190961">
    <property type="component" value="Unassembled WGS sequence"/>
</dbReference>
<comment type="subcellular location">
    <subcellularLocation>
        <location evidence="1">Membrane</location>
        <topology evidence="1">Multi-pass membrane protein</topology>
    </subcellularLocation>
</comment>
<dbReference type="STRING" id="688867.SAMN05660236_2862"/>
<evidence type="ECO:0000313" key="8">
    <source>
        <dbReference type="Proteomes" id="UP000190961"/>
    </source>
</evidence>
<evidence type="ECO:0000256" key="2">
    <source>
        <dbReference type="ARBA" id="ARBA00022692"/>
    </source>
</evidence>
<protein>
    <submittedName>
        <fullName evidence="7">Uncharacterized membrane protein YckC, RDD family</fullName>
    </submittedName>
</protein>
<evidence type="ECO:0000256" key="3">
    <source>
        <dbReference type="ARBA" id="ARBA00022989"/>
    </source>
</evidence>
<evidence type="ECO:0000259" key="6">
    <source>
        <dbReference type="Pfam" id="PF06271"/>
    </source>
</evidence>
<dbReference type="PANTHER" id="PTHR38480">
    <property type="entry name" value="SLR0254 PROTEIN"/>
    <property type="match status" value="1"/>
</dbReference>
<evidence type="ECO:0000256" key="1">
    <source>
        <dbReference type="ARBA" id="ARBA00004141"/>
    </source>
</evidence>
<dbReference type="RefSeq" id="WP_079687434.1">
    <property type="nucleotide sequence ID" value="NZ_FUZU01000002.1"/>
</dbReference>
<dbReference type="PANTHER" id="PTHR38480:SF1">
    <property type="entry name" value="SLR0254 PROTEIN"/>
    <property type="match status" value="1"/>
</dbReference>
<feature type="transmembrane region" description="Helical" evidence="5">
    <location>
        <begin position="56"/>
        <end position="76"/>
    </location>
</feature>
<dbReference type="GO" id="GO:0016020">
    <property type="term" value="C:membrane"/>
    <property type="evidence" value="ECO:0007669"/>
    <property type="project" value="UniProtKB-SubCell"/>
</dbReference>
<dbReference type="AlphaFoldDB" id="A0A1T5LAW3"/>
<feature type="transmembrane region" description="Helical" evidence="5">
    <location>
        <begin position="25"/>
        <end position="44"/>
    </location>
</feature>
<evidence type="ECO:0000313" key="7">
    <source>
        <dbReference type="EMBL" id="SKC73131.1"/>
    </source>
</evidence>